<dbReference type="PROSITE" id="PS51186">
    <property type="entry name" value="GNAT"/>
    <property type="match status" value="1"/>
</dbReference>
<evidence type="ECO:0000259" key="1">
    <source>
        <dbReference type="PROSITE" id="PS51186"/>
    </source>
</evidence>
<dbReference type="InterPro" id="IPR016181">
    <property type="entry name" value="Acyl_CoA_acyltransferase"/>
</dbReference>
<evidence type="ECO:0000313" key="2">
    <source>
        <dbReference type="EMBL" id="MFC3031238.1"/>
    </source>
</evidence>
<dbReference type="InterPro" id="IPR000182">
    <property type="entry name" value="GNAT_dom"/>
</dbReference>
<dbReference type="EMBL" id="JBHRSD010000002">
    <property type="protein sequence ID" value="MFC3031238.1"/>
    <property type="molecule type" value="Genomic_DNA"/>
</dbReference>
<name>A0ABV7CF72_9GAMM</name>
<dbReference type="CDD" id="cd04301">
    <property type="entry name" value="NAT_SF"/>
    <property type="match status" value="1"/>
</dbReference>
<dbReference type="Proteomes" id="UP001595453">
    <property type="component" value="Unassembled WGS sequence"/>
</dbReference>
<evidence type="ECO:0000313" key="3">
    <source>
        <dbReference type="Proteomes" id="UP001595453"/>
    </source>
</evidence>
<keyword evidence="3" id="KW-1185">Reference proteome</keyword>
<reference evidence="3" key="1">
    <citation type="journal article" date="2019" name="Int. J. Syst. Evol. Microbiol.">
        <title>The Global Catalogue of Microorganisms (GCM) 10K type strain sequencing project: providing services to taxonomists for standard genome sequencing and annotation.</title>
        <authorList>
            <consortium name="The Broad Institute Genomics Platform"/>
            <consortium name="The Broad Institute Genome Sequencing Center for Infectious Disease"/>
            <person name="Wu L."/>
            <person name="Ma J."/>
        </authorList>
    </citation>
    <scope>NUCLEOTIDE SEQUENCE [LARGE SCALE GENOMIC DNA]</scope>
    <source>
        <strain evidence="3">KCTC 42730</strain>
    </source>
</reference>
<dbReference type="SUPFAM" id="SSF55729">
    <property type="entry name" value="Acyl-CoA N-acyltransferases (Nat)"/>
    <property type="match status" value="1"/>
</dbReference>
<protein>
    <submittedName>
        <fullName evidence="2">GNAT family N-acetyltransferase</fullName>
        <ecNumber evidence="2">2.3.1.-</ecNumber>
    </submittedName>
</protein>
<organism evidence="2 3">
    <name type="scientific">Pseudoalteromonas fenneropenaei</name>
    <dbReference type="NCBI Taxonomy" id="1737459"/>
    <lineage>
        <taxon>Bacteria</taxon>
        <taxon>Pseudomonadati</taxon>
        <taxon>Pseudomonadota</taxon>
        <taxon>Gammaproteobacteria</taxon>
        <taxon>Alteromonadales</taxon>
        <taxon>Pseudoalteromonadaceae</taxon>
        <taxon>Pseudoalteromonas</taxon>
    </lineage>
</organism>
<sequence length="145" mass="16462">MKYSLRPAAQSDIEFLLNLRDITMGKYLKECGLPTTYDAYLSRVLYEFAHAQIIEVDGTAIGLFKAKFDHAHNEWHLVQIQIQPSYQNNKIASTLIAQIIDKANSTNSSIQLSVLKTNPAQHLYAKLGFVQVGESEAEYFMQYKS</sequence>
<dbReference type="EC" id="2.3.1.-" evidence="2"/>
<dbReference type="Gene3D" id="3.40.630.30">
    <property type="match status" value="1"/>
</dbReference>
<keyword evidence="2" id="KW-0808">Transferase</keyword>
<dbReference type="GO" id="GO:0016746">
    <property type="term" value="F:acyltransferase activity"/>
    <property type="evidence" value="ECO:0007669"/>
    <property type="project" value="UniProtKB-KW"/>
</dbReference>
<dbReference type="Pfam" id="PF00583">
    <property type="entry name" value="Acetyltransf_1"/>
    <property type="match status" value="1"/>
</dbReference>
<dbReference type="RefSeq" id="WP_377120277.1">
    <property type="nucleotide sequence ID" value="NZ_JBHRSD010000002.1"/>
</dbReference>
<proteinExistence type="predicted"/>
<accession>A0ABV7CF72</accession>
<comment type="caution">
    <text evidence="2">The sequence shown here is derived from an EMBL/GenBank/DDBJ whole genome shotgun (WGS) entry which is preliminary data.</text>
</comment>
<keyword evidence="2" id="KW-0012">Acyltransferase</keyword>
<feature type="domain" description="N-acetyltransferase" evidence="1">
    <location>
        <begin position="3"/>
        <end position="145"/>
    </location>
</feature>
<gene>
    <name evidence="2" type="ORF">ACFOEE_01690</name>
</gene>